<sequence>MSLLVTTFLDRARDQSPDREIVDYVDGTCVRHSTYREYDARVRRLAGALRELGVRPGDRVATLAGNHHRHLELYLAVPLAGAVLHTVNLRLEPAEIAYVVDHADDTLLFLDAALRPAAAPARAARPGMRVVALDGDPEPGELRYEDLVAGGDPVHDPPPRGDDDLAALCYTTGTTGAPKGVGYTHQALYLHTMAAGLADGHAISRRDRVVHLVAMFHANAWGVPFAALMAGADQILPGPSPRVADVATIIERERATYLGMVPTLAVDLVAHARRTGADLTSLRALVLGGSTPSRELIRAIEEDLGVPAFQGWGMTETSPMATFSRPDPDAPPAERYAQIQMQGRLLPGLQWRLVDEDGATVPHDGVSRGELLLRGPWVASSYYRGERPEAFVDGWLRTGDVATIDAEGRLRVVDRTKDLIKSGGEWISSLALEAALLEAPGVADVAVVAVPHERWQERPVAVVVADGALDPDAVLAALDGRVPRWWRPDRVEVVDALPRTSVGKVDKRGLRERLAGGVGGSHNATAADSSPVSPAPS</sequence>
<dbReference type="InterPro" id="IPR000873">
    <property type="entry name" value="AMP-dep_synth/lig_dom"/>
</dbReference>
<protein>
    <submittedName>
        <fullName evidence="4">Fatty-acyl-CoA synthase</fullName>
    </submittedName>
</protein>
<dbReference type="NCBIfam" id="NF004837">
    <property type="entry name" value="PRK06187.1"/>
    <property type="match status" value="1"/>
</dbReference>
<dbReference type="AlphaFoldDB" id="A0A4R6VIH8"/>
<dbReference type="InterPro" id="IPR050237">
    <property type="entry name" value="ATP-dep_AMP-bd_enzyme"/>
</dbReference>
<reference evidence="4 5" key="1">
    <citation type="submission" date="2019-03" db="EMBL/GenBank/DDBJ databases">
        <title>Genomic Encyclopedia of Type Strains, Phase IV (KMG-IV): sequencing the most valuable type-strain genomes for metagenomic binning, comparative biology and taxonomic classification.</title>
        <authorList>
            <person name="Goeker M."/>
        </authorList>
    </citation>
    <scope>NUCLEOTIDE SEQUENCE [LARGE SCALE GENOMIC DNA]</scope>
    <source>
        <strain evidence="4 5">DSM 45775</strain>
    </source>
</reference>
<dbReference type="InterPro" id="IPR020845">
    <property type="entry name" value="AMP-binding_CS"/>
</dbReference>
<comment type="caution">
    <text evidence="4">The sequence shown here is derived from an EMBL/GenBank/DDBJ whole genome shotgun (WGS) entry which is preliminary data.</text>
</comment>
<feature type="domain" description="AMP-dependent synthetase/ligase" evidence="2">
    <location>
        <begin position="10"/>
        <end position="383"/>
    </location>
</feature>
<dbReference type="PANTHER" id="PTHR43767">
    <property type="entry name" value="LONG-CHAIN-FATTY-ACID--COA LIGASE"/>
    <property type="match status" value="1"/>
</dbReference>
<dbReference type="PROSITE" id="PS00455">
    <property type="entry name" value="AMP_BINDING"/>
    <property type="match status" value="1"/>
</dbReference>
<evidence type="ECO:0000259" key="2">
    <source>
        <dbReference type="Pfam" id="PF00501"/>
    </source>
</evidence>
<feature type="region of interest" description="Disordered" evidence="1">
    <location>
        <begin position="514"/>
        <end position="537"/>
    </location>
</feature>
<dbReference type="Gene3D" id="3.30.300.30">
    <property type="match status" value="1"/>
</dbReference>
<evidence type="ECO:0000256" key="1">
    <source>
        <dbReference type="SAM" id="MobiDB-lite"/>
    </source>
</evidence>
<evidence type="ECO:0000313" key="5">
    <source>
        <dbReference type="Proteomes" id="UP000295705"/>
    </source>
</evidence>
<dbReference type="EMBL" id="SNYO01000004">
    <property type="protein sequence ID" value="TDQ58289.1"/>
    <property type="molecule type" value="Genomic_DNA"/>
</dbReference>
<name>A0A4R6VIH8_9PSEU</name>
<evidence type="ECO:0000313" key="4">
    <source>
        <dbReference type="EMBL" id="TDQ58289.1"/>
    </source>
</evidence>
<dbReference type="InterPro" id="IPR045851">
    <property type="entry name" value="AMP-bd_C_sf"/>
</dbReference>
<organism evidence="4 5">
    <name type="scientific">Actinomycetospora succinea</name>
    <dbReference type="NCBI Taxonomy" id="663603"/>
    <lineage>
        <taxon>Bacteria</taxon>
        <taxon>Bacillati</taxon>
        <taxon>Actinomycetota</taxon>
        <taxon>Actinomycetes</taxon>
        <taxon>Pseudonocardiales</taxon>
        <taxon>Pseudonocardiaceae</taxon>
        <taxon>Actinomycetospora</taxon>
    </lineage>
</organism>
<gene>
    <name evidence="4" type="ORF">EV188_10428</name>
</gene>
<dbReference type="SUPFAM" id="SSF56801">
    <property type="entry name" value="Acetyl-CoA synthetase-like"/>
    <property type="match status" value="1"/>
</dbReference>
<accession>A0A4R6VIH8</accession>
<dbReference type="Pfam" id="PF13193">
    <property type="entry name" value="AMP-binding_C"/>
    <property type="match status" value="1"/>
</dbReference>
<dbReference type="OrthoDB" id="9803968at2"/>
<feature type="compositionally biased region" description="Low complexity" evidence="1">
    <location>
        <begin position="524"/>
        <end position="537"/>
    </location>
</feature>
<dbReference type="InterPro" id="IPR025110">
    <property type="entry name" value="AMP-bd_C"/>
</dbReference>
<dbReference type="RefSeq" id="WP_133827165.1">
    <property type="nucleotide sequence ID" value="NZ_BAABHR010000006.1"/>
</dbReference>
<dbReference type="PANTHER" id="PTHR43767:SF11">
    <property type="entry name" value="MEDIUM-CHAIN-FATTY-ACID--COA LIGASE"/>
    <property type="match status" value="1"/>
</dbReference>
<dbReference type="Pfam" id="PF00501">
    <property type="entry name" value="AMP-binding"/>
    <property type="match status" value="1"/>
</dbReference>
<proteinExistence type="predicted"/>
<evidence type="ECO:0000259" key="3">
    <source>
        <dbReference type="Pfam" id="PF13193"/>
    </source>
</evidence>
<dbReference type="GO" id="GO:0016877">
    <property type="term" value="F:ligase activity, forming carbon-sulfur bonds"/>
    <property type="evidence" value="ECO:0007669"/>
    <property type="project" value="UniProtKB-ARBA"/>
</dbReference>
<dbReference type="Proteomes" id="UP000295705">
    <property type="component" value="Unassembled WGS sequence"/>
</dbReference>
<keyword evidence="5" id="KW-1185">Reference proteome</keyword>
<dbReference type="Gene3D" id="3.40.50.12780">
    <property type="entry name" value="N-terminal domain of ligase-like"/>
    <property type="match status" value="1"/>
</dbReference>
<dbReference type="InterPro" id="IPR042099">
    <property type="entry name" value="ANL_N_sf"/>
</dbReference>
<feature type="domain" description="AMP-binding enzyme C-terminal" evidence="3">
    <location>
        <begin position="432"/>
        <end position="504"/>
    </location>
</feature>